<dbReference type="CDD" id="cd02223">
    <property type="entry name" value="cupin_Bh2720-like"/>
    <property type="match status" value="1"/>
</dbReference>
<dbReference type="PANTHER" id="PTHR43346:SF1">
    <property type="entry name" value="QUERCETIN 2,3-DIOXYGENASE-RELATED"/>
    <property type="match status" value="1"/>
</dbReference>
<feature type="domain" description="Cupin type-2" evidence="1">
    <location>
        <begin position="31"/>
        <end position="99"/>
    </location>
</feature>
<dbReference type="InterPro" id="IPR052538">
    <property type="entry name" value="Flavonoid_dioxygenase-like"/>
</dbReference>
<protein>
    <submittedName>
        <fullName evidence="2">Cupin domain-containing protein</fullName>
    </submittedName>
</protein>
<organism evidence="2 3">
    <name type="scientific">Candidatus Falkowbacteria bacterium CG10_big_fil_rev_8_21_14_0_10_37_14</name>
    <dbReference type="NCBI Taxonomy" id="1974561"/>
    <lineage>
        <taxon>Bacteria</taxon>
        <taxon>Candidatus Falkowiibacteriota</taxon>
    </lineage>
</organism>
<dbReference type="AlphaFoldDB" id="A0A2M6WT48"/>
<dbReference type="SUPFAM" id="SSF51182">
    <property type="entry name" value="RmlC-like cupins"/>
    <property type="match status" value="1"/>
</dbReference>
<name>A0A2M6WT48_9BACT</name>
<dbReference type="PANTHER" id="PTHR43346">
    <property type="entry name" value="LIGAND BINDING DOMAIN PROTEIN, PUTATIVE (AFU_ORTHOLOGUE AFUA_6G14370)-RELATED"/>
    <property type="match status" value="1"/>
</dbReference>
<sequence>MGYTVNLEAKTLANEYFREVLFTAKHCQLVVMSIAVGEDIGEEIHQLDQFIRVEAGEGKAVLDGEETAISDGWAVVVPAGAKHNIINTGATPLKLYTIYTPPEHKDGTIHITKAEALADEHDHFEA</sequence>
<dbReference type="InterPro" id="IPR014710">
    <property type="entry name" value="RmlC-like_jellyroll"/>
</dbReference>
<reference evidence="3" key="1">
    <citation type="submission" date="2017-09" db="EMBL/GenBank/DDBJ databases">
        <title>Depth-based differentiation of microbial function through sediment-hosted aquifers and enrichment of novel symbionts in the deep terrestrial subsurface.</title>
        <authorList>
            <person name="Probst A.J."/>
            <person name="Ladd B."/>
            <person name="Jarett J.K."/>
            <person name="Geller-Mcgrath D.E."/>
            <person name="Sieber C.M.K."/>
            <person name="Emerson J.B."/>
            <person name="Anantharaman K."/>
            <person name="Thomas B.C."/>
            <person name="Malmstrom R."/>
            <person name="Stieglmeier M."/>
            <person name="Klingl A."/>
            <person name="Woyke T."/>
            <person name="Ryan C.M."/>
            <person name="Banfield J.F."/>
        </authorList>
    </citation>
    <scope>NUCLEOTIDE SEQUENCE [LARGE SCALE GENOMIC DNA]</scope>
</reference>
<evidence type="ECO:0000313" key="3">
    <source>
        <dbReference type="Proteomes" id="UP000228533"/>
    </source>
</evidence>
<proteinExistence type="predicted"/>
<dbReference type="InterPro" id="IPR013096">
    <property type="entry name" value="Cupin_2"/>
</dbReference>
<dbReference type="EMBL" id="PFAM01000016">
    <property type="protein sequence ID" value="PIT95977.1"/>
    <property type="molecule type" value="Genomic_DNA"/>
</dbReference>
<dbReference type="Pfam" id="PF07883">
    <property type="entry name" value="Cupin_2"/>
    <property type="match status" value="1"/>
</dbReference>
<dbReference type="Gene3D" id="2.60.120.10">
    <property type="entry name" value="Jelly Rolls"/>
    <property type="match status" value="1"/>
</dbReference>
<dbReference type="InterPro" id="IPR011051">
    <property type="entry name" value="RmlC_Cupin_sf"/>
</dbReference>
<comment type="caution">
    <text evidence="2">The sequence shown here is derived from an EMBL/GenBank/DDBJ whole genome shotgun (WGS) entry which is preliminary data.</text>
</comment>
<accession>A0A2M6WT48</accession>
<dbReference type="Proteomes" id="UP000228533">
    <property type="component" value="Unassembled WGS sequence"/>
</dbReference>
<evidence type="ECO:0000313" key="2">
    <source>
        <dbReference type="EMBL" id="PIT95977.1"/>
    </source>
</evidence>
<evidence type="ECO:0000259" key="1">
    <source>
        <dbReference type="Pfam" id="PF07883"/>
    </source>
</evidence>
<gene>
    <name evidence="2" type="ORF">COT94_02920</name>
</gene>